<proteinExistence type="inferred from homology"/>
<evidence type="ECO:0000313" key="4">
    <source>
        <dbReference type="EMBL" id="RXR36298.1"/>
    </source>
</evidence>
<dbReference type="PANTHER" id="PTHR33392:SF6">
    <property type="entry name" value="POLYISOPRENYL-TEICHOIC ACID--PEPTIDOGLYCAN TEICHOIC ACID TRANSFERASE TAGU"/>
    <property type="match status" value="1"/>
</dbReference>
<dbReference type="NCBIfam" id="TIGR00350">
    <property type="entry name" value="lytR_cpsA_psr"/>
    <property type="match status" value="1"/>
</dbReference>
<organism evidence="4 5">
    <name type="scientific">Oerskovia turbata</name>
    <dbReference type="NCBI Taxonomy" id="1713"/>
    <lineage>
        <taxon>Bacteria</taxon>
        <taxon>Bacillati</taxon>
        <taxon>Actinomycetota</taxon>
        <taxon>Actinomycetes</taxon>
        <taxon>Micrococcales</taxon>
        <taxon>Cellulomonadaceae</taxon>
        <taxon>Oerskovia</taxon>
    </lineage>
</organism>
<evidence type="ECO:0000313" key="6">
    <source>
        <dbReference type="Proteomes" id="UP000290517"/>
    </source>
</evidence>
<dbReference type="PANTHER" id="PTHR33392">
    <property type="entry name" value="POLYISOPRENYL-TEICHOIC ACID--PEPTIDOGLYCAN TEICHOIC ACID TRANSFERASE TAGU"/>
    <property type="match status" value="1"/>
</dbReference>
<dbReference type="AlphaFoldDB" id="A0A4Q1L2F7"/>
<evidence type="ECO:0000313" key="5">
    <source>
        <dbReference type="Proteomes" id="UP000289805"/>
    </source>
</evidence>
<dbReference type="InterPro" id="IPR050922">
    <property type="entry name" value="LytR/CpsA/Psr_CW_biosynth"/>
</dbReference>
<keyword evidence="6" id="KW-1185">Reference proteome</keyword>
<evidence type="ECO:0000313" key="3">
    <source>
        <dbReference type="EMBL" id="RXR27163.1"/>
    </source>
</evidence>
<dbReference type="InterPro" id="IPR004474">
    <property type="entry name" value="LytR_CpsA_psr"/>
</dbReference>
<protein>
    <submittedName>
        <fullName evidence="4">LytR family transcriptional regulator</fullName>
    </submittedName>
</protein>
<sequence>MGPGRRHVRRRKNRTRTALIVLGALVAVICLGGFAAVVAFRQSLDRNIEKLADPFVDIKDRPAPAPTNPDVPDEAVNILVLGSDSRISAGDPSQWQAGAQRTDAIMLVHLPADRKSAQVVSFPRDSWVPIPGHGEAKINAAFSYGGPALMIETVEQLTGVRIDHFALTDFTSFTTLTDALGGVLIRIPEDIGDGKKVQFTAGVHNLSGEEALAYTRQRYGLANGDFGRAQRQQNWMRSILAKVNNNRNDVPMMTSFFTAFSESVAVDEGLTMDRIQDLYLSARGLSTNDVTFLTAPHNGTGRSADGQSIVVLNRDLLDPLMASFATDTAAPFIEQHKAELAVLPPTVK</sequence>
<dbReference type="Proteomes" id="UP000290517">
    <property type="component" value="Unassembled WGS sequence"/>
</dbReference>
<evidence type="ECO:0000259" key="2">
    <source>
        <dbReference type="Pfam" id="PF03816"/>
    </source>
</evidence>
<dbReference type="EMBL" id="SDJR01000003">
    <property type="protein sequence ID" value="RXR27163.1"/>
    <property type="molecule type" value="Genomic_DNA"/>
</dbReference>
<comment type="caution">
    <text evidence="4">The sequence shown here is derived from an EMBL/GenBank/DDBJ whole genome shotgun (WGS) entry which is preliminary data.</text>
</comment>
<dbReference type="Gene3D" id="3.40.630.190">
    <property type="entry name" value="LCP protein"/>
    <property type="match status" value="1"/>
</dbReference>
<feature type="domain" description="Cell envelope-related transcriptional attenuator" evidence="2">
    <location>
        <begin position="101"/>
        <end position="244"/>
    </location>
</feature>
<dbReference type="EMBL" id="SDJQ01000004">
    <property type="protein sequence ID" value="RXR36298.1"/>
    <property type="molecule type" value="Genomic_DNA"/>
</dbReference>
<reference evidence="5 6" key="1">
    <citation type="submission" date="2019-01" db="EMBL/GenBank/DDBJ databases">
        <title>Oerskovia turbata Genome sequencing and assembly.</title>
        <authorList>
            <person name="Dou T."/>
        </authorList>
    </citation>
    <scope>NUCLEOTIDE SEQUENCE [LARGE SCALE GENOMIC DNA]</scope>
    <source>
        <strain evidence="4 5">JCM12123</strain>
        <strain evidence="3 6">JCM3160</strain>
    </source>
</reference>
<comment type="similarity">
    <text evidence="1">Belongs to the LytR/CpsA/Psr (LCP) family.</text>
</comment>
<accession>A0A4Q1L2F7</accession>
<gene>
    <name evidence="3" type="ORF">EQW73_05385</name>
    <name evidence="4" type="ORF">EQW78_03040</name>
</gene>
<dbReference type="OrthoDB" id="9782542at2"/>
<evidence type="ECO:0000256" key="1">
    <source>
        <dbReference type="ARBA" id="ARBA00006068"/>
    </source>
</evidence>
<dbReference type="Pfam" id="PF03816">
    <property type="entry name" value="LytR_cpsA_psr"/>
    <property type="match status" value="1"/>
</dbReference>
<dbReference type="STRING" id="1713.GCA_000718325_00260"/>
<dbReference type="Proteomes" id="UP000289805">
    <property type="component" value="Unassembled WGS sequence"/>
</dbReference>
<name>A0A4Q1L2F7_9CELL</name>